<dbReference type="GO" id="GO:0005634">
    <property type="term" value="C:nucleus"/>
    <property type="evidence" value="ECO:0007669"/>
    <property type="project" value="TreeGrafter"/>
</dbReference>
<sequence>MEDADNDLMIVEPSSSSKSTENKFQPFGSRTPHDSSLLRYCQYQELLEKANDDNVIDCTEEEELVAVPQSVAAPATMPAAGEETLPRTQTLKDRFQIYKDNFISKFLPKNAERCEKLTPAILRRCRYILQGPANEVLSTKFNLNITRSQLSCLISGHWLNDQVINIFMGLVRERGQLNSRLPRTHAMSSFFATRLLNGGFAAVRRWTRTVDLFKMDLILVPFNEKSLHWCLAIIDMRTQRISYYNSLNGGNLPFLQALAIYLASESMDKLKVPFNSSSWRLVNVAGLPKQSNGQDCGVFTCMYAEHVARGQPINFTQRDMLYFRHKMLLEICDGKLWQ</sequence>
<dbReference type="SUPFAM" id="SSF54001">
    <property type="entry name" value="Cysteine proteinases"/>
    <property type="match status" value="1"/>
</dbReference>
<feature type="domain" description="Ubiquitin-like protease family profile" evidence="6">
    <location>
        <begin position="143"/>
        <end position="307"/>
    </location>
</feature>
<dbReference type="GO" id="GO:0016926">
    <property type="term" value="P:protein desumoylation"/>
    <property type="evidence" value="ECO:0007669"/>
    <property type="project" value="TreeGrafter"/>
</dbReference>
<evidence type="ECO:0000313" key="7">
    <source>
        <dbReference type="Proteomes" id="UP000504634"/>
    </source>
</evidence>
<evidence type="ECO:0000256" key="2">
    <source>
        <dbReference type="ARBA" id="ARBA00022670"/>
    </source>
</evidence>
<protein>
    <submittedName>
        <fullName evidence="8 9">Sentrin-specific protease 1-like</fullName>
    </submittedName>
</protein>
<feature type="compositionally biased region" description="Polar residues" evidence="5">
    <location>
        <begin position="13"/>
        <end position="23"/>
    </location>
</feature>
<dbReference type="RefSeq" id="XP_030386025.1">
    <property type="nucleotide sequence ID" value="XM_030530165.1"/>
</dbReference>
<evidence type="ECO:0000256" key="4">
    <source>
        <dbReference type="ARBA" id="ARBA00022807"/>
    </source>
</evidence>
<dbReference type="FunFam" id="3.40.395.10:FF:000001">
    <property type="entry name" value="Sentrin-specific protease 1"/>
    <property type="match status" value="1"/>
</dbReference>
<comment type="similarity">
    <text evidence="1">Belongs to the peptidase C48 family.</text>
</comment>
<dbReference type="OrthoDB" id="1939479at2759"/>
<keyword evidence="2" id="KW-0645">Protease</keyword>
<evidence type="ECO:0000256" key="3">
    <source>
        <dbReference type="ARBA" id="ARBA00022801"/>
    </source>
</evidence>
<dbReference type="RefSeq" id="XP_030386027.1">
    <property type="nucleotide sequence ID" value="XM_030530167.1"/>
</dbReference>
<keyword evidence="4" id="KW-0788">Thiol protease</keyword>
<dbReference type="GO" id="GO:0080090">
    <property type="term" value="P:regulation of primary metabolic process"/>
    <property type="evidence" value="ECO:0007669"/>
    <property type="project" value="UniProtKB-ARBA"/>
</dbReference>
<dbReference type="InterPro" id="IPR038765">
    <property type="entry name" value="Papain-like_cys_pep_sf"/>
</dbReference>
<evidence type="ECO:0000256" key="1">
    <source>
        <dbReference type="ARBA" id="ARBA00005234"/>
    </source>
</evidence>
<dbReference type="PROSITE" id="PS50600">
    <property type="entry name" value="ULP_PROTEASE"/>
    <property type="match status" value="1"/>
</dbReference>
<dbReference type="GeneID" id="115632886"/>
<accession>A0A6J2UD14</accession>
<reference evidence="8 9" key="1">
    <citation type="submission" date="2025-04" db="UniProtKB">
        <authorList>
            <consortium name="RefSeq"/>
        </authorList>
    </citation>
    <scope>IDENTIFICATION</scope>
    <source>
        <strain evidence="8 9">11010-0011.00</strain>
        <tissue evidence="8 9">Whole body</tissue>
    </source>
</reference>
<keyword evidence="7" id="KW-1185">Reference proteome</keyword>
<evidence type="ECO:0000313" key="8">
    <source>
        <dbReference type="RefSeq" id="XP_030386025.1"/>
    </source>
</evidence>
<dbReference type="Pfam" id="PF02902">
    <property type="entry name" value="Peptidase_C48"/>
    <property type="match status" value="1"/>
</dbReference>
<dbReference type="GO" id="GO:0016929">
    <property type="term" value="F:deSUMOylase activity"/>
    <property type="evidence" value="ECO:0007669"/>
    <property type="project" value="TreeGrafter"/>
</dbReference>
<dbReference type="GO" id="GO:0006508">
    <property type="term" value="P:proteolysis"/>
    <property type="evidence" value="ECO:0007669"/>
    <property type="project" value="UniProtKB-KW"/>
</dbReference>
<keyword evidence="3" id="KW-0378">Hydrolase</keyword>
<dbReference type="PANTHER" id="PTHR12606">
    <property type="entry name" value="SENTRIN/SUMO-SPECIFIC PROTEASE"/>
    <property type="match status" value="1"/>
</dbReference>
<evidence type="ECO:0000256" key="5">
    <source>
        <dbReference type="SAM" id="MobiDB-lite"/>
    </source>
</evidence>
<proteinExistence type="inferred from homology"/>
<dbReference type="PANTHER" id="PTHR12606:SF141">
    <property type="entry name" value="GH15225P-RELATED"/>
    <property type="match status" value="1"/>
</dbReference>
<dbReference type="GO" id="GO:0060255">
    <property type="term" value="P:regulation of macromolecule metabolic process"/>
    <property type="evidence" value="ECO:0007669"/>
    <property type="project" value="UniProtKB-ARBA"/>
</dbReference>
<gene>
    <name evidence="8 9" type="primary">LOC115632886</name>
</gene>
<name>A0A6J2UD14_DROLE</name>
<dbReference type="AlphaFoldDB" id="A0A6J2UD14"/>
<feature type="region of interest" description="Disordered" evidence="5">
    <location>
        <begin position="1"/>
        <end position="32"/>
    </location>
</feature>
<dbReference type="Gene3D" id="3.40.395.10">
    <property type="entry name" value="Adenoviral Proteinase, Chain A"/>
    <property type="match status" value="1"/>
</dbReference>
<evidence type="ECO:0000259" key="6">
    <source>
        <dbReference type="PROSITE" id="PS50600"/>
    </source>
</evidence>
<dbReference type="Proteomes" id="UP000504634">
    <property type="component" value="Unplaced"/>
</dbReference>
<organism evidence="7 8">
    <name type="scientific">Drosophila lebanonensis</name>
    <name type="common">Fruit fly</name>
    <name type="synonym">Scaptodrosophila lebanonensis</name>
    <dbReference type="NCBI Taxonomy" id="7225"/>
    <lineage>
        <taxon>Eukaryota</taxon>
        <taxon>Metazoa</taxon>
        <taxon>Ecdysozoa</taxon>
        <taxon>Arthropoda</taxon>
        <taxon>Hexapoda</taxon>
        <taxon>Insecta</taxon>
        <taxon>Pterygota</taxon>
        <taxon>Neoptera</taxon>
        <taxon>Endopterygota</taxon>
        <taxon>Diptera</taxon>
        <taxon>Brachycera</taxon>
        <taxon>Muscomorpha</taxon>
        <taxon>Ephydroidea</taxon>
        <taxon>Drosophilidae</taxon>
        <taxon>Scaptodrosophila</taxon>
    </lineage>
</organism>
<evidence type="ECO:0000313" key="9">
    <source>
        <dbReference type="RefSeq" id="XP_030386027.1"/>
    </source>
</evidence>
<dbReference type="InterPro" id="IPR003653">
    <property type="entry name" value="Peptidase_C48_C"/>
</dbReference>